<dbReference type="Proteomes" id="UP000192578">
    <property type="component" value="Unassembled WGS sequence"/>
</dbReference>
<dbReference type="EMBL" id="MTYJ01000247">
    <property type="protein sequence ID" value="OWA52018.1"/>
    <property type="molecule type" value="Genomic_DNA"/>
</dbReference>
<dbReference type="InterPro" id="IPR036866">
    <property type="entry name" value="RibonucZ/Hydroxyglut_hydro"/>
</dbReference>
<evidence type="ECO:0000313" key="2">
    <source>
        <dbReference type="Proteomes" id="UP000192578"/>
    </source>
</evidence>
<dbReference type="Gene3D" id="3.60.15.10">
    <property type="entry name" value="Ribonuclease Z/Hydroxyacylglutathione hydrolase-like"/>
    <property type="match status" value="1"/>
</dbReference>
<dbReference type="AlphaFoldDB" id="A0A9X6NFD8"/>
<name>A0A9X6NFD8_HYPEX</name>
<gene>
    <name evidence="1" type="ORF">BV898_16474</name>
</gene>
<dbReference type="SUPFAM" id="SSF56281">
    <property type="entry name" value="Metallo-hydrolase/oxidoreductase"/>
    <property type="match status" value="1"/>
</dbReference>
<evidence type="ECO:0000313" key="1">
    <source>
        <dbReference type="EMBL" id="OWA52018.1"/>
    </source>
</evidence>
<dbReference type="OrthoDB" id="10250730at2759"/>
<evidence type="ECO:0008006" key="3">
    <source>
        <dbReference type="Google" id="ProtNLM"/>
    </source>
</evidence>
<accession>A0A9X6NFD8</accession>
<protein>
    <recommendedName>
        <fullName evidence="3">Metallo-beta-lactamase domain-containing protein</fullName>
    </recommendedName>
</protein>
<keyword evidence="2" id="KW-1185">Reference proteome</keyword>
<organism evidence="1 2">
    <name type="scientific">Hypsibius exemplaris</name>
    <name type="common">Freshwater tardigrade</name>
    <dbReference type="NCBI Taxonomy" id="2072580"/>
    <lineage>
        <taxon>Eukaryota</taxon>
        <taxon>Metazoa</taxon>
        <taxon>Ecdysozoa</taxon>
        <taxon>Tardigrada</taxon>
        <taxon>Eutardigrada</taxon>
        <taxon>Parachela</taxon>
        <taxon>Hypsibioidea</taxon>
        <taxon>Hypsibiidae</taxon>
        <taxon>Hypsibius</taxon>
    </lineage>
</organism>
<proteinExistence type="predicted"/>
<reference evidence="2" key="1">
    <citation type="submission" date="2017-01" db="EMBL/GenBank/DDBJ databases">
        <title>Comparative genomics of anhydrobiosis in the tardigrade Hypsibius dujardini.</title>
        <authorList>
            <person name="Yoshida Y."/>
            <person name="Koutsovoulos G."/>
            <person name="Laetsch D."/>
            <person name="Stevens L."/>
            <person name="Kumar S."/>
            <person name="Horikawa D."/>
            <person name="Ishino K."/>
            <person name="Komine S."/>
            <person name="Tomita M."/>
            <person name="Blaxter M."/>
            <person name="Arakawa K."/>
        </authorList>
    </citation>
    <scope>NUCLEOTIDE SEQUENCE [LARGE SCALE GENOMIC DNA]</scope>
    <source>
        <strain evidence="2">Z151</strain>
    </source>
</reference>
<sequence>MDEEILPGFRVVIRAGHSPGHTQYFVESGGQPMMTWGNLTHFEWVQLPDPALTIAFDFNQTETRQYREELIDLLLEKKYLVAAAHIAFPGMSHLRRAAEPGFEWVPIRYDSELTRNTTADFGFDNSSTSGPTTFSASTPKSGGNVWRTSFAYILVAAGVYRMLEF</sequence>
<comment type="caution">
    <text evidence="1">The sequence shown here is derived from an EMBL/GenBank/DDBJ whole genome shotgun (WGS) entry which is preliminary data.</text>
</comment>